<dbReference type="WBParaSite" id="PgR106_g014_t01">
    <property type="protein sequence ID" value="PgR106_g014_t01"/>
    <property type="gene ID" value="PgR106_g014"/>
</dbReference>
<evidence type="ECO:0000313" key="2">
    <source>
        <dbReference type="Proteomes" id="UP000887569"/>
    </source>
</evidence>
<dbReference type="InterPro" id="IPR036397">
    <property type="entry name" value="RNaseH_sf"/>
</dbReference>
<proteinExistence type="predicted"/>
<dbReference type="Proteomes" id="UP000887569">
    <property type="component" value="Unplaced"/>
</dbReference>
<dbReference type="Gene3D" id="1.10.340.70">
    <property type="match status" value="1"/>
</dbReference>
<dbReference type="PANTHER" id="PTHR47331">
    <property type="entry name" value="PHD-TYPE DOMAIN-CONTAINING PROTEIN"/>
    <property type="match status" value="1"/>
</dbReference>
<dbReference type="InterPro" id="IPR001584">
    <property type="entry name" value="Integrase_cat-core"/>
</dbReference>
<dbReference type="GO" id="GO:0015074">
    <property type="term" value="P:DNA integration"/>
    <property type="evidence" value="ECO:0007669"/>
    <property type="project" value="InterPro"/>
</dbReference>
<dbReference type="GO" id="GO:0003676">
    <property type="term" value="F:nucleic acid binding"/>
    <property type="evidence" value="ECO:0007669"/>
    <property type="project" value="InterPro"/>
</dbReference>
<dbReference type="PROSITE" id="PS50994">
    <property type="entry name" value="INTEGRASE"/>
    <property type="match status" value="1"/>
</dbReference>
<keyword evidence="2" id="KW-1185">Reference proteome</keyword>
<sequence length="275" mass="31347">MRCLGRLEHAALPEETVHPVLLPKSSALTRLIVLARHNESGHAGVSQTLANMRKRYWIPQGRATVKRIFRRHCMACRRWNAKTLKLPAFPPLPKERTWATRASQNVGLYYMGPTTVRDLTGRCKKWIAFFTCLATRAIHSEATKNLSAEQFLHVLRRFIAKNAYPTGIVLDNAPQFQLVKQVMQNTLAAPITWQFITPFASWQGGIYERIVGLIKTAFRNAIGRRLLDEEEFKTLVVECDAIVNRCRLRLQKNFKASRLPPTTGDHSSTSAQSRR</sequence>
<dbReference type="InterPro" id="IPR012337">
    <property type="entry name" value="RNaseH-like_sf"/>
</dbReference>
<dbReference type="Gene3D" id="3.30.420.10">
    <property type="entry name" value="Ribonuclease H-like superfamily/Ribonuclease H"/>
    <property type="match status" value="1"/>
</dbReference>
<organism evidence="2 3">
    <name type="scientific">Parascaris univalens</name>
    <name type="common">Nematode worm</name>
    <dbReference type="NCBI Taxonomy" id="6257"/>
    <lineage>
        <taxon>Eukaryota</taxon>
        <taxon>Metazoa</taxon>
        <taxon>Ecdysozoa</taxon>
        <taxon>Nematoda</taxon>
        <taxon>Chromadorea</taxon>
        <taxon>Rhabditida</taxon>
        <taxon>Spirurina</taxon>
        <taxon>Ascaridomorpha</taxon>
        <taxon>Ascaridoidea</taxon>
        <taxon>Ascarididae</taxon>
        <taxon>Parascaris</taxon>
    </lineage>
</organism>
<feature type="domain" description="Integrase catalytic" evidence="1">
    <location>
        <begin position="89"/>
        <end position="269"/>
    </location>
</feature>
<dbReference type="SUPFAM" id="SSF53098">
    <property type="entry name" value="Ribonuclease H-like"/>
    <property type="match status" value="1"/>
</dbReference>
<accession>A0A915CA11</accession>
<protein>
    <submittedName>
        <fullName evidence="3">Integrase catalytic domain-containing protein</fullName>
    </submittedName>
</protein>
<reference evidence="3" key="1">
    <citation type="submission" date="2022-11" db="UniProtKB">
        <authorList>
            <consortium name="WormBaseParasite"/>
        </authorList>
    </citation>
    <scope>IDENTIFICATION</scope>
</reference>
<dbReference type="Pfam" id="PF17921">
    <property type="entry name" value="Integrase_H2C2"/>
    <property type="match status" value="1"/>
</dbReference>
<name>A0A915CA11_PARUN</name>
<dbReference type="AlphaFoldDB" id="A0A915CA11"/>
<dbReference type="InterPro" id="IPR041588">
    <property type="entry name" value="Integrase_H2C2"/>
</dbReference>
<evidence type="ECO:0000313" key="3">
    <source>
        <dbReference type="WBParaSite" id="PgR106_g014_t01"/>
    </source>
</evidence>
<evidence type="ECO:0000259" key="1">
    <source>
        <dbReference type="PROSITE" id="PS50994"/>
    </source>
</evidence>
<dbReference type="PANTHER" id="PTHR47331:SF1">
    <property type="entry name" value="GAG-LIKE PROTEIN"/>
    <property type="match status" value="1"/>
</dbReference>